<gene>
    <name evidence="1" type="ORF">ACH5RR_027410</name>
</gene>
<dbReference type="InterPro" id="IPR004242">
    <property type="entry name" value="Transposase_21"/>
</dbReference>
<dbReference type="PANTHER" id="PTHR10775">
    <property type="entry name" value="OS08G0208400 PROTEIN"/>
    <property type="match status" value="1"/>
</dbReference>
<protein>
    <submittedName>
        <fullName evidence="1">Uncharacterized protein</fullName>
    </submittedName>
</protein>
<dbReference type="Proteomes" id="UP001630127">
    <property type="component" value="Unassembled WGS sequence"/>
</dbReference>
<name>A0ABD2Z5D1_9GENT</name>
<dbReference type="PANTHER" id="PTHR10775:SF185">
    <property type="entry name" value="OS08G0208400 PROTEIN"/>
    <property type="match status" value="1"/>
</dbReference>
<proteinExistence type="predicted"/>
<sequence>MNEVLSIKTQIAKTLHVLKTASLMKWHAEERRDGTFRHPVDSQAWKEFDKQNLSFASDVRNVRLGLAADGFNPYGRMSVAHSTWPMVLIVCNLPPWLCMKQCFFFLSVLIDGPKGPGNKIDVYLQLLIEELKELFSIGLQTYDASTGEMFSLKAALSWTISDFPAYAVLSGWSTRGGKACPRCAGDTKSCWLKHGRKICYTGHRRFLHKSDRMRKDKISFDGKIESGKAPNLLSGMEILQ</sequence>
<reference evidence="1 2" key="1">
    <citation type="submission" date="2024-11" db="EMBL/GenBank/DDBJ databases">
        <title>A near-complete genome assembly of Cinchona calisaya.</title>
        <authorList>
            <person name="Lian D.C."/>
            <person name="Zhao X.W."/>
            <person name="Wei L."/>
        </authorList>
    </citation>
    <scope>NUCLEOTIDE SEQUENCE [LARGE SCALE GENOMIC DNA]</scope>
    <source>
        <tissue evidence="1">Nenye</tissue>
    </source>
</reference>
<comment type="caution">
    <text evidence="1">The sequence shown here is derived from an EMBL/GenBank/DDBJ whole genome shotgun (WGS) entry which is preliminary data.</text>
</comment>
<evidence type="ECO:0000313" key="1">
    <source>
        <dbReference type="EMBL" id="KAL3514693.1"/>
    </source>
</evidence>
<evidence type="ECO:0000313" key="2">
    <source>
        <dbReference type="Proteomes" id="UP001630127"/>
    </source>
</evidence>
<keyword evidence="2" id="KW-1185">Reference proteome</keyword>
<accession>A0ABD2Z5D1</accession>
<dbReference type="AlphaFoldDB" id="A0ABD2Z5D1"/>
<dbReference type="EMBL" id="JBJUIK010000011">
    <property type="protein sequence ID" value="KAL3514693.1"/>
    <property type="molecule type" value="Genomic_DNA"/>
</dbReference>
<dbReference type="Pfam" id="PF02992">
    <property type="entry name" value="Transposase_21"/>
    <property type="match status" value="1"/>
</dbReference>
<organism evidence="1 2">
    <name type="scientific">Cinchona calisaya</name>
    <dbReference type="NCBI Taxonomy" id="153742"/>
    <lineage>
        <taxon>Eukaryota</taxon>
        <taxon>Viridiplantae</taxon>
        <taxon>Streptophyta</taxon>
        <taxon>Embryophyta</taxon>
        <taxon>Tracheophyta</taxon>
        <taxon>Spermatophyta</taxon>
        <taxon>Magnoliopsida</taxon>
        <taxon>eudicotyledons</taxon>
        <taxon>Gunneridae</taxon>
        <taxon>Pentapetalae</taxon>
        <taxon>asterids</taxon>
        <taxon>lamiids</taxon>
        <taxon>Gentianales</taxon>
        <taxon>Rubiaceae</taxon>
        <taxon>Cinchonoideae</taxon>
        <taxon>Cinchoneae</taxon>
        <taxon>Cinchona</taxon>
    </lineage>
</organism>